<dbReference type="EMBL" id="JAMQAW010000091">
    <property type="protein sequence ID" value="MCM2393863.1"/>
    <property type="molecule type" value="Genomic_DNA"/>
</dbReference>
<evidence type="ECO:0000313" key="1">
    <source>
        <dbReference type="EMBL" id="MCM2393863.1"/>
    </source>
</evidence>
<protein>
    <submittedName>
        <fullName evidence="1">Uncharacterized protein</fullName>
    </submittedName>
</protein>
<gene>
    <name evidence="1" type="ORF">NBG84_37295</name>
</gene>
<accession>A0ABT0V2U3</accession>
<dbReference type="RefSeq" id="WP_250924154.1">
    <property type="nucleotide sequence ID" value="NZ_JAMQAW010000091.1"/>
</dbReference>
<evidence type="ECO:0000313" key="2">
    <source>
        <dbReference type="Proteomes" id="UP001431429"/>
    </source>
</evidence>
<proteinExistence type="predicted"/>
<reference evidence="1" key="1">
    <citation type="submission" date="2022-06" db="EMBL/GenBank/DDBJ databases">
        <title>Genome public.</title>
        <authorList>
            <person name="Sun Q."/>
        </authorList>
    </citation>
    <scope>NUCLEOTIDE SEQUENCE</scope>
    <source>
        <strain evidence="1">CWNU-1</strain>
    </source>
</reference>
<name>A0ABT0V2U3_9ACTN</name>
<organism evidence="1 2">
    <name type="scientific">Streptomyces albipurpureus</name>
    <dbReference type="NCBI Taxonomy" id="2897419"/>
    <lineage>
        <taxon>Bacteria</taxon>
        <taxon>Bacillati</taxon>
        <taxon>Actinomycetota</taxon>
        <taxon>Actinomycetes</taxon>
        <taxon>Kitasatosporales</taxon>
        <taxon>Streptomycetaceae</taxon>
        <taxon>Streptomyces</taxon>
    </lineage>
</organism>
<keyword evidence="2" id="KW-1185">Reference proteome</keyword>
<dbReference type="Proteomes" id="UP001431429">
    <property type="component" value="Unassembled WGS sequence"/>
</dbReference>
<sequence>MMDPLVLAAASAVVASIAGEAWSDVRAAVVRTWDRVNSPRSRSIGDAVQYDAEGLHQLGSDEGAVAVRSGQLEEDWQSHFRALLRDHPDAREAVLELVQKDLIPLVPEPQQRLGITNVINNNTARDNSRFFLANQDINYHERD</sequence>
<comment type="caution">
    <text evidence="1">The sequence shown here is derived from an EMBL/GenBank/DDBJ whole genome shotgun (WGS) entry which is preliminary data.</text>
</comment>